<evidence type="ECO:0000256" key="2">
    <source>
        <dbReference type="ARBA" id="ARBA00023002"/>
    </source>
</evidence>
<gene>
    <name evidence="3" type="ORF">PCOR1329_LOCUS35594</name>
</gene>
<keyword evidence="2" id="KW-0560">Oxidoreductase</keyword>
<reference evidence="3" key="1">
    <citation type="submission" date="2023-10" db="EMBL/GenBank/DDBJ databases">
        <authorList>
            <person name="Chen Y."/>
            <person name="Shah S."/>
            <person name="Dougan E. K."/>
            <person name="Thang M."/>
            <person name="Chan C."/>
        </authorList>
    </citation>
    <scope>NUCLEOTIDE SEQUENCE [LARGE SCALE GENOMIC DNA]</scope>
</reference>
<dbReference type="EMBL" id="CAUYUJ010014348">
    <property type="protein sequence ID" value="CAK0840083.1"/>
    <property type="molecule type" value="Genomic_DNA"/>
</dbReference>
<comment type="cofactor">
    <cofactor evidence="1">
        <name>thiamine diphosphate</name>
        <dbReference type="ChEBI" id="CHEBI:58937"/>
    </cofactor>
</comment>
<dbReference type="PANTHER" id="PTHR42980:SF1">
    <property type="entry name" value="2-OXOISOVALERATE DEHYDROGENASE SUBUNIT BETA, MITOCHONDRIAL"/>
    <property type="match status" value="1"/>
</dbReference>
<comment type="caution">
    <text evidence="3">The sequence shown here is derived from an EMBL/GenBank/DDBJ whole genome shotgun (WGS) entry which is preliminary data.</text>
</comment>
<name>A0ABN9T500_9DINO</name>
<dbReference type="Proteomes" id="UP001189429">
    <property type="component" value="Unassembled WGS sequence"/>
</dbReference>
<evidence type="ECO:0000256" key="1">
    <source>
        <dbReference type="ARBA" id="ARBA00001964"/>
    </source>
</evidence>
<evidence type="ECO:0000313" key="4">
    <source>
        <dbReference type="Proteomes" id="UP001189429"/>
    </source>
</evidence>
<evidence type="ECO:0008006" key="5">
    <source>
        <dbReference type="Google" id="ProtNLM"/>
    </source>
</evidence>
<dbReference type="PANTHER" id="PTHR42980">
    <property type="entry name" value="2-OXOISOVALERATE DEHYDROGENASE SUBUNIT BETA-RELATED"/>
    <property type="match status" value="1"/>
</dbReference>
<evidence type="ECO:0000313" key="3">
    <source>
        <dbReference type="EMBL" id="CAK0840083.1"/>
    </source>
</evidence>
<dbReference type="InterPro" id="IPR009014">
    <property type="entry name" value="Transketo_C/PFOR_II"/>
</dbReference>
<protein>
    <recommendedName>
        <fullName evidence="5">Transketolase</fullName>
    </recommendedName>
</protein>
<sequence>MFFEAVIMNWLSAGKQPNGMVIRLQGFDKGVFGGNFHTHNSLHLPPGLDVVAYSNGADYARGLRYAVEQAAAGRVVMSVDSTDLLNRRHLFDKDDAWLRPYPQDPLELMAFDEVRTYGDGSDLAIISYGNGVPTALRAKRRLEDDHGAAGVVVVDAPLLSAVPSGLSELLPGFGAAVFADVCKMGQHPHAGFVARLQGEGLLPPRWRSVAAAPTYNPLGSTVTFLNEEDIVHAALAVLK</sequence>
<dbReference type="SUPFAM" id="SSF52922">
    <property type="entry name" value="TK C-terminal domain-like"/>
    <property type="match status" value="1"/>
</dbReference>
<keyword evidence="4" id="KW-1185">Reference proteome</keyword>
<organism evidence="3 4">
    <name type="scientific">Prorocentrum cordatum</name>
    <dbReference type="NCBI Taxonomy" id="2364126"/>
    <lineage>
        <taxon>Eukaryota</taxon>
        <taxon>Sar</taxon>
        <taxon>Alveolata</taxon>
        <taxon>Dinophyceae</taxon>
        <taxon>Prorocentrales</taxon>
        <taxon>Prorocentraceae</taxon>
        <taxon>Prorocentrum</taxon>
    </lineage>
</organism>
<accession>A0ABN9T500</accession>
<proteinExistence type="predicted"/>